<keyword evidence="4" id="KW-1003">Cell membrane</keyword>
<protein>
    <submittedName>
        <fullName evidence="16 17">Sodium-dependent multivitamin transporter</fullName>
    </submittedName>
</protein>
<evidence type="ECO:0000256" key="11">
    <source>
        <dbReference type="ARBA" id="ARBA00023201"/>
    </source>
</evidence>
<feature type="transmembrane region" description="Helical" evidence="14">
    <location>
        <begin position="44"/>
        <end position="73"/>
    </location>
</feature>
<keyword evidence="5 14" id="KW-0812">Transmembrane</keyword>
<dbReference type="NCBIfam" id="TIGR00813">
    <property type="entry name" value="sss"/>
    <property type="match status" value="1"/>
</dbReference>
<feature type="transmembrane region" description="Helical" evidence="14">
    <location>
        <begin position="13"/>
        <end position="32"/>
    </location>
</feature>
<name>A0A7F5QXJ0_AGRPL</name>
<feature type="transmembrane region" description="Helical" evidence="14">
    <location>
        <begin position="443"/>
        <end position="461"/>
    </location>
</feature>
<evidence type="ECO:0000313" key="15">
    <source>
        <dbReference type="Proteomes" id="UP000192223"/>
    </source>
</evidence>
<comment type="similarity">
    <text evidence="2 13">Belongs to the sodium:solute symporter (SSF) (TC 2.A.21) family.</text>
</comment>
<dbReference type="GO" id="GO:0098660">
    <property type="term" value="P:inorganic ion transmembrane transport"/>
    <property type="evidence" value="ECO:0007669"/>
    <property type="project" value="UniProtKB-ARBA"/>
</dbReference>
<keyword evidence="7" id="KW-0915">Sodium</keyword>
<dbReference type="RefSeq" id="XP_025829911.1">
    <property type="nucleotide sequence ID" value="XM_025974126.1"/>
</dbReference>
<keyword evidence="15" id="KW-1185">Reference proteome</keyword>
<accession>A0A7F5QXJ0</accession>
<reference evidence="16 17" key="1">
    <citation type="submission" date="2025-04" db="UniProtKB">
        <authorList>
            <consortium name="RefSeq"/>
        </authorList>
    </citation>
    <scope>IDENTIFICATION</scope>
    <source>
        <tissue evidence="16 17">Entire body</tissue>
    </source>
</reference>
<dbReference type="RefSeq" id="XP_025829912.1">
    <property type="nucleotide sequence ID" value="XM_025974127.1"/>
</dbReference>
<feature type="transmembrane region" description="Helical" evidence="14">
    <location>
        <begin position="323"/>
        <end position="344"/>
    </location>
</feature>
<evidence type="ECO:0000256" key="12">
    <source>
        <dbReference type="ARBA" id="ARBA00036099"/>
    </source>
</evidence>
<dbReference type="PANTHER" id="PTHR42985:SF40">
    <property type="entry name" value="LD47995P-RELATED"/>
    <property type="match status" value="1"/>
</dbReference>
<evidence type="ECO:0000256" key="4">
    <source>
        <dbReference type="ARBA" id="ARBA00022475"/>
    </source>
</evidence>
<evidence type="ECO:0000256" key="9">
    <source>
        <dbReference type="ARBA" id="ARBA00023136"/>
    </source>
</evidence>
<dbReference type="CDD" id="cd11492">
    <property type="entry name" value="SLC5sbd_NIS-SMVT"/>
    <property type="match status" value="1"/>
</dbReference>
<dbReference type="InterPro" id="IPR001734">
    <property type="entry name" value="Na/solute_symporter"/>
</dbReference>
<proteinExistence type="inferred from homology"/>
<evidence type="ECO:0000256" key="2">
    <source>
        <dbReference type="ARBA" id="ARBA00006434"/>
    </source>
</evidence>
<evidence type="ECO:0000256" key="6">
    <source>
        <dbReference type="ARBA" id="ARBA00022989"/>
    </source>
</evidence>
<evidence type="ECO:0000256" key="5">
    <source>
        <dbReference type="ARBA" id="ARBA00022692"/>
    </source>
</evidence>
<feature type="transmembrane region" description="Helical" evidence="14">
    <location>
        <begin position="182"/>
        <end position="203"/>
    </location>
</feature>
<evidence type="ECO:0000256" key="14">
    <source>
        <dbReference type="SAM" id="Phobius"/>
    </source>
</evidence>
<feature type="transmembrane region" description="Helical" evidence="14">
    <location>
        <begin position="412"/>
        <end position="431"/>
    </location>
</feature>
<dbReference type="PROSITE" id="PS50283">
    <property type="entry name" value="NA_SOLUT_SYMP_3"/>
    <property type="match status" value="1"/>
</dbReference>
<keyword evidence="6 14" id="KW-1133">Transmembrane helix</keyword>
<dbReference type="InterPro" id="IPR038377">
    <property type="entry name" value="Na/Glc_symporter_sf"/>
</dbReference>
<dbReference type="OrthoDB" id="6132759at2759"/>
<evidence type="ECO:0000313" key="16">
    <source>
        <dbReference type="RefSeq" id="XP_025829911.1"/>
    </source>
</evidence>
<feature type="transmembrane region" description="Helical" evidence="14">
    <location>
        <begin position="238"/>
        <end position="257"/>
    </location>
</feature>
<dbReference type="Gene3D" id="1.20.1730.10">
    <property type="entry name" value="Sodium/glucose cotransporter"/>
    <property type="match status" value="1"/>
</dbReference>
<dbReference type="InterPro" id="IPR051163">
    <property type="entry name" value="Sodium:Solute_Symporter_SSF"/>
</dbReference>
<feature type="transmembrane region" description="Helical" evidence="14">
    <location>
        <begin position="278"/>
        <end position="303"/>
    </location>
</feature>
<feature type="transmembrane region" description="Helical" evidence="14">
    <location>
        <begin position="79"/>
        <end position="106"/>
    </location>
</feature>
<evidence type="ECO:0000256" key="13">
    <source>
        <dbReference type="RuleBase" id="RU362091"/>
    </source>
</evidence>
<gene>
    <name evidence="16 17" type="primary">LOC108733724</name>
</gene>
<feature type="transmembrane region" description="Helical" evidence="14">
    <location>
        <begin position="127"/>
        <end position="148"/>
    </location>
</feature>
<evidence type="ECO:0000313" key="17">
    <source>
        <dbReference type="RefSeq" id="XP_025829912.1"/>
    </source>
</evidence>
<keyword evidence="11" id="KW-0739">Sodium transport</keyword>
<dbReference type="GO" id="GO:0006814">
    <property type="term" value="P:sodium ion transport"/>
    <property type="evidence" value="ECO:0007669"/>
    <property type="project" value="UniProtKB-KW"/>
</dbReference>
<dbReference type="PANTHER" id="PTHR42985">
    <property type="entry name" value="SODIUM-COUPLED MONOCARBOXYLATE TRANSPORTER"/>
    <property type="match status" value="1"/>
</dbReference>
<organism evidence="15 16">
    <name type="scientific">Agrilus planipennis</name>
    <name type="common">Emerald ash borer</name>
    <name type="synonym">Agrilus marcopoli</name>
    <dbReference type="NCBI Taxonomy" id="224129"/>
    <lineage>
        <taxon>Eukaryota</taxon>
        <taxon>Metazoa</taxon>
        <taxon>Ecdysozoa</taxon>
        <taxon>Arthropoda</taxon>
        <taxon>Hexapoda</taxon>
        <taxon>Insecta</taxon>
        <taxon>Pterygota</taxon>
        <taxon>Neoptera</taxon>
        <taxon>Endopterygota</taxon>
        <taxon>Coleoptera</taxon>
        <taxon>Polyphaga</taxon>
        <taxon>Elateriformia</taxon>
        <taxon>Buprestoidea</taxon>
        <taxon>Buprestidae</taxon>
        <taxon>Agrilinae</taxon>
        <taxon>Agrilus</taxon>
    </lineage>
</organism>
<evidence type="ECO:0000256" key="10">
    <source>
        <dbReference type="ARBA" id="ARBA00023180"/>
    </source>
</evidence>
<evidence type="ECO:0000256" key="3">
    <source>
        <dbReference type="ARBA" id="ARBA00022448"/>
    </source>
</evidence>
<feature type="transmembrane region" description="Helical" evidence="14">
    <location>
        <begin position="386"/>
        <end position="406"/>
    </location>
</feature>
<dbReference type="GO" id="GO:0005886">
    <property type="term" value="C:plasma membrane"/>
    <property type="evidence" value="ECO:0007669"/>
    <property type="project" value="UniProtKB-SubCell"/>
</dbReference>
<dbReference type="KEGG" id="apln:108733724"/>
<feature type="transmembrane region" description="Helical" evidence="14">
    <location>
        <begin position="154"/>
        <end position="175"/>
    </location>
</feature>
<dbReference type="GO" id="GO:0015293">
    <property type="term" value="F:symporter activity"/>
    <property type="evidence" value="ECO:0007669"/>
    <property type="project" value="TreeGrafter"/>
</dbReference>
<dbReference type="AlphaFoldDB" id="A0A7F5QXJ0"/>
<evidence type="ECO:0000256" key="8">
    <source>
        <dbReference type="ARBA" id="ARBA00023065"/>
    </source>
</evidence>
<dbReference type="GeneID" id="108733724"/>
<keyword evidence="9 14" id="KW-0472">Membrane</keyword>
<sequence>MTVELNVFGAWDYVVLVLVLLISASIGVYYRLTGGRQKTNREYLLADGSMAITPVAISLMASFMSAITLLGVASENYTYGAQFVVINISYGIFTALAAYMYLPVFFRLQATSAYEYLEKRFGKTARLSASICYTLQMVIYMGIVLYAPALALEALTGISITAAILSVGIVCTFYSSIGGMKAVLMTDVFQSILMFVAVFNVIIGEWVRTGSLGEIWRRAVEGGRINMWNFNPDPTVRHTWFSLIIGGGVTFLSLYGVNQTQIQRYLTLKSLNRAQKALWLNWPILTALSLSTSFAGLCIYSRYYNCDPVTAGYLSRSDQLMPYYVVETMGTVPGISGLFVAGIFSASLSTISAGVNSLAAITVEDYWKPIHLKLYGKPLSEKKSAVLTKVLAVVAGGLFIVLAFVAQYMGNLLQAALTIFGVVGGPLLGLFSLGMFTTHANEPGAVVGLVTGLGVALWSGFGTPRPTPERLPVSIEGCVNATTFLTTSSQPTLHIARNSGNSDYFWLYRISYLYNGVVGLIATMVVGIFVSYIIYCVRGRKEVQMDPNLFVPPLARRLEKRWGTLQNSSEVVSASAEKLTEVGYEKTKETCPP</sequence>
<comment type="catalytic activity">
    <reaction evidence="12">
        <text>iodide(out) + 2 Na(+)(out) = iodide(in) + 2 Na(+)(in)</text>
        <dbReference type="Rhea" id="RHEA:71207"/>
        <dbReference type="ChEBI" id="CHEBI:16382"/>
        <dbReference type="ChEBI" id="CHEBI:29101"/>
    </reaction>
</comment>
<dbReference type="InterPro" id="IPR018212">
    <property type="entry name" value="Na/solute_symporter_CS"/>
</dbReference>
<feature type="transmembrane region" description="Helical" evidence="14">
    <location>
        <begin position="512"/>
        <end position="535"/>
    </location>
</feature>
<keyword evidence="8" id="KW-0406">Ion transport</keyword>
<keyword evidence="3" id="KW-0813">Transport</keyword>
<evidence type="ECO:0000256" key="7">
    <source>
        <dbReference type="ARBA" id="ARBA00023053"/>
    </source>
</evidence>
<keyword evidence="10" id="KW-0325">Glycoprotein</keyword>
<evidence type="ECO:0000256" key="1">
    <source>
        <dbReference type="ARBA" id="ARBA00004651"/>
    </source>
</evidence>
<dbReference type="Pfam" id="PF00474">
    <property type="entry name" value="SSF"/>
    <property type="match status" value="1"/>
</dbReference>
<dbReference type="Proteomes" id="UP000192223">
    <property type="component" value="Unplaced"/>
</dbReference>
<comment type="subcellular location">
    <subcellularLocation>
        <location evidence="1">Cell membrane</location>
        <topology evidence="1">Multi-pass membrane protein</topology>
    </subcellularLocation>
</comment>
<dbReference type="GO" id="GO:0015075">
    <property type="term" value="F:monoatomic ion transmembrane transporter activity"/>
    <property type="evidence" value="ECO:0007669"/>
    <property type="project" value="UniProtKB-ARBA"/>
</dbReference>
<dbReference type="PROSITE" id="PS00456">
    <property type="entry name" value="NA_SOLUT_SYMP_1"/>
    <property type="match status" value="1"/>
</dbReference>